<accession>A0ABY4QX91</accession>
<dbReference type="Proteomes" id="UP001056336">
    <property type="component" value="Chromosome"/>
</dbReference>
<reference evidence="2" key="1">
    <citation type="journal article" date="2018" name="Int. J. Syst. Evol. Microbiol.">
        <title>Jatrophihabitans telluris sp. nov., isolated from sediment soil of lava forest wetlands and the emended description of the genus Jatrophihabitans.</title>
        <authorList>
            <person name="Lee K.C."/>
            <person name="Suh M.K."/>
            <person name="Eom M.K."/>
            <person name="Kim K.K."/>
            <person name="Kim J.S."/>
            <person name="Kim D.S."/>
            <person name="Ko S.H."/>
            <person name="Shin Y.K."/>
            <person name="Lee J.S."/>
        </authorList>
    </citation>
    <scope>NUCLEOTIDE SEQUENCE</scope>
    <source>
        <strain evidence="2">N237</strain>
    </source>
</reference>
<sequence>MTQLEQAHTPTVGPDRPGCDTGDLELAHRALQREFALLPELVATAAPFDVARARVVAEHALALIEMLDRHRAATALEVWPAIDRCAPVELAVEALHAELDRRQEFLGRASGELTTLLLEWRSAATLEFRTVLLTVLGPVSRAVDELFRDEREHLLPLVQQHLDQRAWDAFGRARLRSVPRSRRFLLLGHLLAETDPAERRRVLVHASLIGRAAFRLRGARRYRRVLDSVCGPLLDDPDWFDALFPAAS</sequence>
<proteinExistence type="predicted"/>
<evidence type="ECO:0000313" key="3">
    <source>
        <dbReference type="Proteomes" id="UP001056336"/>
    </source>
</evidence>
<gene>
    <name evidence="2" type="ORF">M6D93_18640</name>
</gene>
<evidence type="ECO:0000256" key="1">
    <source>
        <dbReference type="SAM" id="MobiDB-lite"/>
    </source>
</evidence>
<dbReference type="EMBL" id="CP097332">
    <property type="protein sequence ID" value="UQX88278.1"/>
    <property type="molecule type" value="Genomic_DNA"/>
</dbReference>
<dbReference type="RefSeq" id="WP_249771614.1">
    <property type="nucleotide sequence ID" value="NZ_CP097332.1"/>
</dbReference>
<protein>
    <recommendedName>
        <fullName evidence="4">Hemerythrin domain-containing protein</fullName>
    </recommendedName>
</protein>
<reference evidence="2" key="2">
    <citation type="submission" date="2022-05" db="EMBL/GenBank/DDBJ databases">
        <authorList>
            <person name="Kim J.-S."/>
            <person name="Lee K."/>
            <person name="Suh M."/>
            <person name="Eom M."/>
            <person name="Kim J.-S."/>
            <person name="Kim D.-S."/>
            <person name="Ko S.-H."/>
            <person name="Shin Y."/>
            <person name="Lee J.-S."/>
        </authorList>
    </citation>
    <scope>NUCLEOTIDE SEQUENCE</scope>
    <source>
        <strain evidence="2">N237</strain>
    </source>
</reference>
<feature type="region of interest" description="Disordered" evidence="1">
    <location>
        <begin position="1"/>
        <end position="20"/>
    </location>
</feature>
<name>A0ABY4QX91_9ACTN</name>
<keyword evidence="3" id="KW-1185">Reference proteome</keyword>
<organism evidence="2 3">
    <name type="scientific">Jatrophihabitans telluris</name>
    <dbReference type="NCBI Taxonomy" id="2038343"/>
    <lineage>
        <taxon>Bacteria</taxon>
        <taxon>Bacillati</taxon>
        <taxon>Actinomycetota</taxon>
        <taxon>Actinomycetes</taxon>
        <taxon>Jatrophihabitantales</taxon>
        <taxon>Jatrophihabitantaceae</taxon>
        <taxon>Jatrophihabitans</taxon>
    </lineage>
</organism>
<evidence type="ECO:0000313" key="2">
    <source>
        <dbReference type="EMBL" id="UQX88278.1"/>
    </source>
</evidence>
<evidence type="ECO:0008006" key="4">
    <source>
        <dbReference type="Google" id="ProtNLM"/>
    </source>
</evidence>